<dbReference type="EMBL" id="JBEWZI010000018">
    <property type="protein sequence ID" value="MET7015506.1"/>
    <property type="molecule type" value="Genomic_DNA"/>
</dbReference>
<dbReference type="InterPro" id="IPR013078">
    <property type="entry name" value="His_Pase_superF_clade-1"/>
</dbReference>
<dbReference type="Gene3D" id="3.40.50.1240">
    <property type="entry name" value="Phosphoglycerate mutase-like"/>
    <property type="match status" value="1"/>
</dbReference>
<comment type="caution">
    <text evidence="1">The sequence shown here is derived from an EMBL/GenBank/DDBJ whole genome shotgun (WGS) entry which is preliminary data.</text>
</comment>
<accession>A0ABV2TNK0</accession>
<dbReference type="Proteomes" id="UP001549691">
    <property type="component" value="Unassembled WGS sequence"/>
</dbReference>
<name>A0ABV2TNK0_9RHOO</name>
<dbReference type="CDD" id="cd07067">
    <property type="entry name" value="HP_PGM_like"/>
    <property type="match status" value="1"/>
</dbReference>
<dbReference type="SMART" id="SM00855">
    <property type="entry name" value="PGAM"/>
    <property type="match status" value="1"/>
</dbReference>
<evidence type="ECO:0000313" key="1">
    <source>
        <dbReference type="EMBL" id="MET7015506.1"/>
    </source>
</evidence>
<keyword evidence="2" id="KW-1185">Reference proteome</keyword>
<dbReference type="Pfam" id="PF00300">
    <property type="entry name" value="His_Phos_1"/>
    <property type="match status" value="1"/>
</dbReference>
<reference evidence="1 2" key="1">
    <citation type="submission" date="2024-07" db="EMBL/GenBank/DDBJ databases">
        <title>Uliginosibacterium flavum JJ3220;KACC:17644.</title>
        <authorList>
            <person name="Kim M.K."/>
        </authorList>
    </citation>
    <scope>NUCLEOTIDE SEQUENCE [LARGE SCALE GENOMIC DNA]</scope>
    <source>
        <strain evidence="1 2">KACC:17644</strain>
    </source>
</reference>
<dbReference type="SUPFAM" id="SSF53254">
    <property type="entry name" value="Phosphoglycerate mutase-like"/>
    <property type="match status" value="1"/>
</dbReference>
<dbReference type="InterPro" id="IPR029033">
    <property type="entry name" value="His_PPase_superfam"/>
</dbReference>
<proteinExistence type="predicted"/>
<organism evidence="1 2">
    <name type="scientific">Uliginosibacterium flavum</name>
    <dbReference type="NCBI Taxonomy" id="1396831"/>
    <lineage>
        <taxon>Bacteria</taxon>
        <taxon>Pseudomonadati</taxon>
        <taxon>Pseudomonadota</taxon>
        <taxon>Betaproteobacteria</taxon>
        <taxon>Rhodocyclales</taxon>
        <taxon>Zoogloeaceae</taxon>
        <taxon>Uliginosibacterium</taxon>
    </lineage>
</organism>
<dbReference type="RefSeq" id="WP_354601966.1">
    <property type="nucleotide sequence ID" value="NZ_JBEWZI010000018.1"/>
</dbReference>
<protein>
    <submittedName>
        <fullName evidence="1">Histidine phosphatase family protein</fullName>
    </submittedName>
</protein>
<sequence>MDLLLWRHADAAEGSPDHTRTLTPRGLKQSQRMASWLDQHAPADLRILVSPATRTRQTAEAWGHSYEICPAVGLDATPQTLLDAAGWPDAGGAVLVVGHQPTLGEVASILLRDESGGLSFKKGSLWWFQLREREGELQTVLKTVINADLI</sequence>
<gene>
    <name evidence="1" type="ORF">ABXR19_15060</name>
</gene>
<evidence type="ECO:0000313" key="2">
    <source>
        <dbReference type="Proteomes" id="UP001549691"/>
    </source>
</evidence>